<dbReference type="Pfam" id="PF07505">
    <property type="entry name" value="DUF5131"/>
    <property type="match status" value="1"/>
</dbReference>
<feature type="non-terminal residue" evidence="1">
    <location>
        <position position="1"/>
    </location>
</feature>
<accession>X1FKJ2</accession>
<dbReference type="AlphaFoldDB" id="X1FKJ2"/>
<protein>
    <recommendedName>
        <fullName evidence="2">DUF5131 family protein</fullName>
    </recommendedName>
</protein>
<dbReference type="InterPro" id="IPR011101">
    <property type="entry name" value="DUF5131"/>
</dbReference>
<proteinExistence type="predicted"/>
<comment type="caution">
    <text evidence="1">The sequence shown here is derived from an EMBL/GenBank/DDBJ whole genome shotgun (WGS) entry which is preliminary data.</text>
</comment>
<evidence type="ECO:0008006" key="2">
    <source>
        <dbReference type="Google" id="ProtNLM"/>
    </source>
</evidence>
<dbReference type="EMBL" id="BARU01007565">
    <property type="protein sequence ID" value="GAH46201.1"/>
    <property type="molecule type" value="Genomic_DNA"/>
</dbReference>
<sequence>EHACSYCWAEDMAKGRLREMNKYAYGFLPRFFEGELMRVFRPGEFVFVVSMGDLFGDWVPHHWINSILSVISKYPDTMFLLQTKNPARFLKFDLPPNAYAGVTIESDVDHQVSKAPSPFLRYRDMLDLPPGTLKFLSIEPIMGFSVDLFTTQILQIAPDIIEIGADNHNKGLREPRRDEVRELIRRLRYAGLNVKEKDGLERITGGDGYEKTN</sequence>
<gene>
    <name evidence="1" type="ORF">S03H2_14897</name>
</gene>
<reference evidence="1" key="1">
    <citation type="journal article" date="2014" name="Front. Microbiol.">
        <title>High frequency of phylogenetically diverse reductive dehalogenase-homologous genes in deep subseafloor sedimentary metagenomes.</title>
        <authorList>
            <person name="Kawai M."/>
            <person name="Futagami T."/>
            <person name="Toyoda A."/>
            <person name="Takaki Y."/>
            <person name="Nishi S."/>
            <person name="Hori S."/>
            <person name="Arai W."/>
            <person name="Tsubouchi T."/>
            <person name="Morono Y."/>
            <person name="Uchiyama I."/>
            <person name="Ito T."/>
            <person name="Fujiyama A."/>
            <person name="Inagaki F."/>
            <person name="Takami H."/>
        </authorList>
    </citation>
    <scope>NUCLEOTIDE SEQUENCE</scope>
    <source>
        <strain evidence="1">Expedition CK06-06</strain>
    </source>
</reference>
<name>X1FKJ2_9ZZZZ</name>
<evidence type="ECO:0000313" key="1">
    <source>
        <dbReference type="EMBL" id="GAH46201.1"/>
    </source>
</evidence>
<organism evidence="1">
    <name type="scientific">marine sediment metagenome</name>
    <dbReference type="NCBI Taxonomy" id="412755"/>
    <lineage>
        <taxon>unclassified sequences</taxon>
        <taxon>metagenomes</taxon>
        <taxon>ecological metagenomes</taxon>
    </lineage>
</organism>